<keyword evidence="2" id="KW-1133">Transmembrane helix</keyword>
<feature type="compositionally biased region" description="Basic and acidic residues" evidence="1">
    <location>
        <begin position="147"/>
        <end position="172"/>
    </location>
</feature>
<dbReference type="AlphaFoldDB" id="A0A871R820"/>
<reference evidence="3" key="2">
    <citation type="journal article" name="BMC Genomics">
        <title>New genome assemblies reveal patterns of domestication and adaptation across Brettanomyces (Dekkera) species.</title>
        <authorList>
            <person name="Roach M.J."/>
            <person name="Borneman A.R."/>
        </authorList>
    </citation>
    <scope>NUCLEOTIDE SEQUENCE</scope>
    <source>
        <strain evidence="3">UCD 2041</strain>
    </source>
</reference>
<feature type="compositionally biased region" description="Basic and acidic residues" evidence="1">
    <location>
        <begin position="307"/>
        <end position="321"/>
    </location>
</feature>
<accession>A0A871R820</accession>
<feature type="compositionally biased region" description="Basic and acidic residues" evidence="1">
    <location>
        <begin position="337"/>
        <end position="346"/>
    </location>
</feature>
<gene>
    <name evidence="3" type="ORF">BRETT_004453</name>
</gene>
<evidence type="ECO:0000256" key="1">
    <source>
        <dbReference type="SAM" id="MobiDB-lite"/>
    </source>
</evidence>
<dbReference type="RefSeq" id="XP_041135725.1">
    <property type="nucleotide sequence ID" value="XM_041282949.1"/>
</dbReference>
<sequence length="408" mass="46586">MITLNAYSDMIFVGIILIGAIFCGIIKSGLASRWADDKPLVEKAVKADITSNNNEDPFKKRAFKLKNHEVSANGVEDKMDRSEMDLESKGYSNVGDEEDEDEDEEFHPVPKNQLSKETQRLFPVETSDRLAETGKESQSKGLAKGKGGSDKMEKSEKYEKYERSKKSEKSEKSTFLPSRWADAPAKTTRVHTEQLLTPPPSSEAHRRAGGTNHRKRDTKYSREHVSPERQQKASKDTDNSHKSSWGGNGTTLADMIRNSVPQKEKSKNVKSRNDRKHENEQKEDKRDGHRTFGGHDADRKFGKRHSRAELDRRANSHKEKGGLSSRNHSKRNNGRRVSFEDDLPREQRRHSKRGSQNTDGAFFRAPSKQTHQKKPEKKMSQEQMNEEFNALKEEFGAKTNWADDDFQI</sequence>
<dbReference type="Proteomes" id="UP000663131">
    <property type="component" value="Chromosome 5"/>
</dbReference>
<evidence type="ECO:0000256" key="2">
    <source>
        <dbReference type="SAM" id="Phobius"/>
    </source>
</evidence>
<keyword evidence="2" id="KW-0472">Membrane</keyword>
<feature type="compositionally biased region" description="Basic and acidic residues" evidence="1">
    <location>
        <begin position="262"/>
        <end position="300"/>
    </location>
</feature>
<keyword evidence="2" id="KW-0812">Transmembrane</keyword>
<proteinExistence type="predicted"/>
<evidence type="ECO:0000313" key="3">
    <source>
        <dbReference type="EMBL" id="QOU19232.1"/>
    </source>
</evidence>
<feature type="compositionally biased region" description="Basic and acidic residues" evidence="1">
    <location>
        <begin position="126"/>
        <end position="138"/>
    </location>
</feature>
<name>A0A871R820_DEKBR</name>
<dbReference type="OrthoDB" id="10416533at2759"/>
<feature type="region of interest" description="Disordered" evidence="1">
    <location>
        <begin position="74"/>
        <end position="408"/>
    </location>
</feature>
<feature type="compositionally biased region" description="Basic and acidic residues" evidence="1">
    <location>
        <begin position="218"/>
        <end position="241"/>
    </location>
</feature>
<feature type="compositionally biased region" description="Acidic residues" evidence="1">
    <location>
        <begin position="95"/>
        <end position="105"/>
    </location>
</feature>
<protein>
    <submittedName>
        <fullName evidence="3">Uncharacterized protein</fullName>
    </submittedName>
</protein>
<feature type="compositionally biased region" description="Basic and acidic residues" evidence="1">
    <location>
        <begin position="75"/>
        <end position="88"/>
    </location>
</feature>
<dbReference type="EMBL" id="CP063133">
    <property type="protein sequence ID" value="QOU19232.1"/>
    <property type="molecule type" value="Genomic_DNA"/>
</dbReference>
<evidence type="ECO:0000313" key="4">
    <source>
        <dbReference type="Proteomes" id="UP000663131"/>
    </source>
</evidence>
<dbReference type="KEGG" id="bbrx:BRETT_004453"/>
<dbReference type="GeneID" id="64576376"/>
<organism evidence="3 4">
    <name type="scientific">Dekkera bruxellensis</name>
    <name type="common">Brettanomyces custersii</name>
    <dbReference type="NCBI Taxonomy" id="5007"/>
    <lineage>
        <taxon>Eukaryota</taxon>
        <taxon>Fungi</taxon>
        <taxon>Dikarya</taxon>
        <taxon>Ascomycota</taxon>
        <taxon>Saccharomycotina</taxon>
        <taxon>Pichiomycetes</taxon>
        <taxon>Pichiales</taxon>
        <taxon>Pichiaceae</taxon>
        <taxon>Brettanomyces</taxon>
    </lineage>
</organism>
<feature type="transmembrane region" description="Helical" evidence="2">
    <location>
        <begin position="6"/>
        <end position="26"/>
    </location>
</feature>
<reference evidence="3" key="1">
    <citation type="submission" date="2020-10" db="EMBL/GenBank/DDBJ databases">
        <authorList>
            <person name="Palmer J.M."/>
        </authorList>
    </citation>
    <scope>NUCLEOTIDE SEQUENCE</scope>
    <source>
        <strain evidence="3">UCD 2041</strain>
    </source>
</reference>